<gene>
    <name evidence="1" type="ORF">FHR82_005228</name>
</gene>
<proteinExistence type="predicted"/>
<dbReference type="EMBL" id="JACHJQ010000005">
    <property type="protein sequence ID" value="MBB4908975.1"/>
    <property type="molecule type" value="Genomic_DNA"/>
</dbReference>
<protein>
    <recommendedName>
        <fullName evidence="3">SMI1/KNR4 family protein</fullName>
    </recommendedName>
</protein>
<dbReference type="Proteomes" id="UP000520767">
    <property type="component" value="Unassembled WGS sequence"/>
</dbReference>
<comment type="caution">
    <text evidence="1">The sequence shown here is derived from an EMBL/GenBank/DDBJ whole genome shotgun (WGS) entry which is preliminary data.</text>
</comment>
<dbReference type="InterPro" id="IPR037883">
    <property type="entry name" value="Knr4/Smi1-like_sf"/>
</dbReference>
<dbReference type="SUPFAM" id="SSF160631">
    <property type="entry name" value="SMI1/KNR4-like"/>
    <property type="match status" value="1"/>
</dbReference>
<sequence>MITGLYAIGRTADYSLCGPLGSTFMLREWGYPPIGVGIADTPSAGHELIMLDYRACGRRGEPRVVHVDQEADYRVTAVAPDFATFVDGLVPEDEFDTAEEDRLEALTTVERGSLSPIVSRALAASRLPDGERALRALGRRIVDEKGYFSLHADESSLLMYRLLFWLYSHLTTASSFEDFLRYDRDRPSYDLPCYELMIVFSLVAEPYGFSTDGFAEGFIRDWWDDEVTSGAIVAVADGYRLTPVAEEQLLHRLSFVVA</sequence>
<name>A0A7W7Q8E1_9PSEU</name>
<dbReference type="Gene3D" id="3.40.1580.10">
    <property type="entry name" value="SMI1/KNR4-like"/>
    <property type="match status" value="1"/>
</dbReference>
<evidence type="ECO:0008006" key="3">
    <source>
        <dbReference type="Google" id="ProtNLM"/>
    </source>
</evidence>
<keyword evidence="2" id="KW-1185">Reference proteome</keyword>
<accession>A0A7W7Q8E1</accession>
<dbReference type="AlphaFoldDB" id="A0A7W7Q8E1"/>
<reference evidence="1 2" key="1">
    <citation type="submission" date="2020-08" db="EMBL/GenBank/DDBJ databases">
        <title>Genomic Encyclopedia of Type Strains, Phase III (KMG-III): the genomes of soil and plant-associated and newly described type strains.</title>
        <authorList>
            <person name="Whitman W."/>
        </authorList>
    </citation>
    <scope>NUCLEOTIDE SEQUENCE [LARGE SCALE GENOMIC DNA]</scope>
    <source>
        <strain evidence="1 2">CECT 8960</strain>
    </source>
</reference>
<organism evidence="1 2">
    <name type="scientific">Actinophytocola algeriensis</name>
    <dbReference type="NCBI Taxonomy" id="1768010"/>
    <lineage>
        <taxon>Bacteria</taxon>
        <taxon>Bacillati</taxon>
        <taxon>Actinomycetota</taxon>
        <taxon>Actinomycetes</taxon>
        <taxon>Pseudonocardiales</taxon>
        <taxon>Pseudonocardiaceae</taxon>
    </lineage>
</organism>
<evidence type="ECO:0000313" key="1">
    <source>
        <dbReference type="EMBL" id="MBB4908975.1"/>
    </source>
</evidence>
<evidence type="ECO:0000313" key="2">
    <source>
        <dbReference type="Proteomes" id="UP000520767"/>
    </source>
</evidence>